<evidence type="ECO:0000256" key="2">
    <source>
        <dbReference type="ARBA" id="ARBA00022448"/>
    </source>
</evidence>
<comment type="similarity">
    <text evidence="11">Belongs to the ABC transporter superfamily. Siderophore-Fe(3+) uptake transporter (SIUT) (TC 3.A.1.21) family.</text>
</comment>
<name>A0A3N4GC28_9ACTN</name>
<evidence type="ECO:0000313" key="15">
    <source>
        <dbReference type="EMBL" id="RPA58947.1"/>
    </source>
</evidence>
<dbReference type="AlphaFoldDB" id="A0A3N4GC28"/>
<evidence type="ECO:0000256" key="12">
    <source>
        <dbReference type="SAM" id="Phobius"/>
    </source>
</evidence>
<dbReference type="RefSeq" id="WP_123931026.1">
    <property type="nucleotide sequence ID" value="NZ_JBPSDP010000010.1"/>
</dbReference>
<dbReference type="PANTHER" id="PTHR24221">
    <property type="entry name" value="ATP-BINDING CASSETTE SUB-FAMILY B"/>
    <property type="match status" value="1"/>
</dbReference>
<dbReference type="InterPro" id="IPR027417">
    <property type="entry name" value="P-loop_NTPase"/>
</dbReference>
<dbReference type="GO" id="GO:0005886">
    <property type="term" value="C:plasma membrane"/>
    <property type="evidence" value="ECO:0007669"/>
    <property type="project" value="UniProtKB-SubCell"/>
</dbReference>
<keyword evidence="4" id="KW-0997">Cell inner membrane</keyword>
<dbReference type="GO" id="GO:0005524">
    <property type="term" value="F:ATP binding"/>
    <property type="evidence" value="ECO:0007669"/>
    <property type="project" value="UniProtKB-KW"/>
</dbReference>
<evidence type="ECO:0000256" key="1">
    <source>
        <dbReference type="ARBA" id="ARBA00004429"/>
    </source>
</evidence>
<dbReference type="EMBL" id="RKMH01000010">
    <property type="protein sequence ID" value="RPA58947.1"/>
    <property type="molecule type" value="Genomic_DNA"/>
</dbReference>
<evidence type="ECO:0000256" key="5">
    <source>
        <dbReference type="ARBA" id="ARBA00022692"/>
    </source>
</evidence>
<dbReference type="Pfam" id="PF00664">
    <property type="entry name" value="ABC_membrane"/>
    <property type="match status" value="1"/>
</dbReference>
<evidence type="ECO:0000256" key="10">
    <source>
        <dbReference type="ARBA" id="ARBA00023136"/>
    </source>
</evidence>
<evidence type="ECO:0000256" key="3">
    <source>
        <dbReference type="ARBA" id="ARBA00022475"/>
    </source>
</evidence>
<dbReference type="PANTHER" id="PTHR24221:SF654">
    <property type="entry name" value="ATP-BINDING CASSETTE SUB-FAMILY B MEMBER 6"/>
    <property type="match status" value="1"/>
</dbReference>
<dbReference type="InterPro" id="IPR003439">
    <property type="entry name" value="ABC_transporter-like_ATP-bd"/>
</dbReference>
<keyword evidence="5 12" id="KW-0812">Transmembrane</keyword>
<keyword evidence="10 12" id="KW-0472">Membrane</keyword>
<feature type="transmembrane region" description="Helical" evidence="12">
    <location>
        <begin position="273"/>
        <end position="290"/>
    </location>
</feature>
<keyword evidence="8" id="KW-1278">Translocase</keyword>
<feature type="domain" description="ABC transporter" evidence="13">
    <location>
        <begin position="358"/>
        <end position="594"/>
    </location>
</feature>
<comment type="caution">
    <text evidence="15">The sequence shown here is derived from an EMBL/GenBank/DDBJ whole genome shotgun (WGS) entry which is preliminary data.</text>
</comment>
<feature type="transmembrane region" description="Helical" evidence="12">
    <location>
        <begin position="76"/>
        <end position="106"/>
    </location>
</feature>
<dbReference type="SUPFAM" id="SSF52540">
    <property type="entry name" value="P-loop containing nucleoside triphosphate hydrolases"/>
    <property type="match status" value="1"/>
</dbReference>
<dbReference type="GO" id="GO:0016887">
    <property type="term" value="F:ATP hydrolysis activity"/>
    <property type="evidence" value="ECO:0007669"/>
    <property type="project" value="InterPro"/>
</dbReference>
<keyword evidence="2" id="KW-0813">Transport</keyword>
<dbReference type="FunFam" id="3.40.50.300:FF:001001">
    <property type="entry name" value="Multidrug ABC transporter ATP-binding protein"/>
    <property type="match status" value="1"/>
</dbReference>
<keyword evidence="7 15" id="KW-0067">ATP-binding</keyword>
<evidence type="ECO:0000256" key="6">
    <source>
        <dbReference type="ARBA" id="ARBA00022741"/>
    </source>
</evidence>
<dbReference type="SUPFAM" id="SSF90123">
    <property type="entry name" value="ABC transporter transmembrane region"/>
    <property type="match status" value="1"/>
</dbReference>
<keyword evidence="3" id="KW-1003">Cell membrane</keyword>
<dbReference type="InterPro" id="IPR039421">
    <property type="entry name" value="Type_1_exporter"/>
</dbReference>
<feature type="transmembrane region" description="Helical" evidence="12">
    <location>
        <begin position="39"/>
        <end position="64"/>
    </location>
</feature>
<evidence type="ECO:0000256" key="8">
    <source>
        <dbReference type="ARBA" id="ARBA00022967"/>
    </source>
</evidence>
<evidence type="ECO:0000256" key="4">
    <source>
        <dbReference type="ARBA" id="ARBA00022519"/>
    </source>
</evidence>
<dbReference type="OrthoDB" id="9806127at2"/>
<evidence type="ECO:0000256" key="7">
    <source>
        <dbReference type="ARBA" id="ARBA00022840"/>
    </source>
</evidence>
<proteinExistence type="inferred from homology"/>
<evidence type="ECO:0000259" key="14">
    <source>
        <dbReference type="PROSITE" id="PS50929"/>
    </source>
</evidence>
<dbReference type="Gene3D" id="3.40.50.300">
    <property type="entry name" value="P-loop containing nucleotide triphosphate hydrolases"/>
    <property type="match status" value="1"/>
</dbReference>
<feature type="transmembrane region" description="Helical" evidence="12">
    <location>
        <begin position="180"/>
        <end position="199"/>
    </location>
</feature>
<accession>A0A3N4GC28</accession>
<reference evidence="15 16" key="1">
    <citation type="submission" date="2018-11" db="EMBL/GenBank/DDBJ databases">
        <title>Draft genome sequence of Gordonia sp. RS15-1S isolated from rice stems.</title>
        <authorList>
            <person name="Muangham S."/>
        </authorList>
    </citation>
    <scope>NUCLEOTIDE SEQUENCE [LARGE SCALE GENOMIC DNA]</scope>
    <source>
        <strain evidence="15 16">RS15-1S</strain>
    </source>
</reference>
<dbReference type="PROSITE" id="PS50929">
    <property type="entry name" value="ABC_TM1F"/>
    <property type="match status" value="1"/>
</dbReference>
<dbReference type="InterPro" id="IPR003593">
    <property type="entry name" value="AAA+_ATPase"/>
</dbReference>
<dbReference type="SMART" id="SM00382">
    <property type="entry name" value="AAA"/>
    <property type="match status" value="1"/>
</dbReference>
<dbReference type="GO" id="GO:0034040">
    <property type="term" value="F:ATPase-coupled lipid transmembrane transporter activity"/>
    <property type="evidence" value="ECO:0007669"/>
    <property type="project" value="TreeGrafter"/>
</dbReference>
<evidence type="ECO:0000256" key="11">
    <source>
        <dbReference type="ARBA" id="ARBA00023455"/>
    </source>
</evidence>
<keyword evidence="9 12" id="KW-1133">Transmembrane helix</keyword>
<dbReference type="InterPro" id="IPR011527">
    <property type="entry name" value="ABC1_TM_dom"/>
</dbReference>
<evidence type="ECO:0000313" key="16">
    <source>
        <dbReference type="Proteomes" id="UP000267536"/>
    </source>
</evidence>
<dbReference type="InterPro" id="IPR036640">
    <property type="entry name" value="ABC1_TM_sf"/>
</dbReference>
<dbReference type="Gene3D" id="1.20.1560.10">
    <property type="entry name" value="ABC transporter type 1, transmembrane domain"/>
    <property type="match status" value="1"/>
</dbReference>
<sequence length="610" mass="64131">MTQAKPEHHESDASTLLPIATPREVLTYLGAELRRHLPLSIGVVLTSVIGAGASLVAVLALGSIVDAVRAGNDRGILIGIAIAVVIAAVVTAVFTALSETLLATLIARLLATMRERVVAAVLCLPVTRIERAGHGDALSRVGADIAVLVAGSRTAIPAILRSSVLIVVSVAGLFSLDWRLALAGLGAAPAYVAAMRWYLPRSSPKYRELRTAEADHIDRLVGGIDGLTTVRAYGLEAVTRDRIDSSARSVRDISVSVFGVLERFVSRENRAEFVGLSLIIVVGWLLLRAGDVSLGQVAAATLLFHRLFNPIGAILTFFDEAQRSGAAMTRVVGVIDTLAPETRPHLPPAEPGPVEIVVRGLRHHYHANGAPAVDDVDLTIPAGTSLALVGASGAGKTTIASLTAGVLTPIGAPPDAIRYNDVPISGLGEDRIRAFASVATQETHVFAGTLADDLRLARPDANDAQLWSALAEVGADHWVRELDEALDTRIGSGGLTLDPMRAQQIALARLLLRDTPVVVLDESTAEAGSRSAARLEAAAAAVTRGRTALIVAHRLSQSAAADAVAVIDGGRVVEYGTHRELLDADGRYAALWRVWSSATEHDGIREDGAR</sequence>
<dbReference type="Pfam" id="PF00005">
    <property type="entry name" value="ABC_tran"/>
    <property type="match status" value="1"/>
</dbReference>
<dbReference type="GO" id="GO:0140359">
    <property type="term" value="F:ABC-type transporter activity"/>
    <property type="evidence" value="ECO:0007669"/>
    <property type="project" value="InterPro"/>
</dbReference>
<dbReference type="CDD" id="cd07346">
    <property type="entry name" value="ABC_6TM_exporters"/>
    <property type="match status" value="1"/>
</dbReference>
<dbReference type="PROSITE" id="PS50893">
    <property type="entry name" value="ABC_TRANSPORTER_2"/>
    <property type="match status" value="1"/>
</dbReference>
<gene>
    <name evidence="15" type="ORF">EF294_13965</name>
</gene>
<keyword evidence="16" id="KW-1185">Reference proteome</keyword>
<comment type="subcellular location">
    <subcellularLocation>
        <location evidence="1">Cell inner membrane</location>
        <topology evidence="1">Multi-pass membrane protein</topology>
    </subcellularLocation>
</comment>
<organism evidence="15 16">
    <name type="scientific">Gordonia oryzae</name>
    <dbReference type="NCBI Taxonomy" id="2487349"/>
    <lineage>
        <taxon>Bacteria</taxon>
        <taxon>Bacillati</taxon>
        <taxon>Actinomycetota</taxon>
        <taxon>Actinomycetes</taxon>
        <taxon>Mycobacteriales</taxon>
        <taxon>Gordoniaceae</taxon>
        <taxon>Gordonia</taxon>
    </lineage>
</organism>
<keyword evidence="6" id="KW-0547">Nucleotide-binding</keyword>
<evidence type="ECO:0000259" key="13">
    <source>
        <dbReference type="PROSITE" id="PS50893"/>
    </source>
</evidence>
<protein>
    <submittedName>
        <fullName evidence="15">ABC transporter ATP-binding protein</fullName>
    </submittedName>
</protein>
<dbReference type="Proteomes" id="UP000267536">
    <property type="component" value="Unassembled WGS sequence"/>
</dbReference>
<evidence type="ECO:0000256" key="9">
    <source>
        <dbReference type="ARBA" id="ARBA00022989"/>
    </source>
</evidence>
<feature type="domain" description="ABC transmembrane type-1" evidence="14">
    <location>
        <begin position="41"/>
        <end position="323"/>
    </location>
</feature>